<accession>A0ABD5E4G9</accession>
<evidence type="ECO:0000256" key="1">
    <source>
        <dbReference type="ARBA" id="ARBA00022729"/>
    </source>
</evidence>
<reference evidence="3" key="1">
    <citation type="submission" date="2023-07" db="EMBL/GenBank/DDBJ databases">
        <title>30 novel species of actinomycetes from the DSMZ collection.</title>
        <authorList>
            <person name="Nouioui I."/>
        </authorList>
    </citation>
    <scope>NUCLEOTIDE SEQUENCE [LARGE SCALE GENOMIC DNA]</scope>
    <source>
        <strain evidence="3">DSM 41982</strain>
    </source>
</reference>
<keyword evidence="1" id="KW-0732">Signal</keyword>
<protein>
    <submittedName>
        <fullName evidence="2">HAD family acid phosphatase</fullName>
    </submittedName>
</protein>
<dbReference type="RefSeq" id="WP_311677006.1">
    <property type="nucleotide sequence ID" value="NZ_JAVRER010000014.1"/>
</dbReference>
<sequence>MVVSMAELTDVINAAGARGIPGGLPPYGGGVRDTRPLALFDLDNTLSDAGHRQHFLRGARKDWPGFFAAAVDDPPLADGLALVRRTEAEGTAIGYLTGRPERCRADTVRWLAEQGLPEGPLWLRGDADRRPARVTKLERLRALARTRPVAFLADDDELVCRDAEAAGFRVVRAVWGREATELHEAQEKDGRT</sequence>
<dbReference type="Proteomes" id="UP001183607">
    <property type="component" value="Unassembled WGS sequence"/>
</dbReference>
<dbReference type="EMBL" id="JAVRER010000014">
    <property type="protein sequence ID" value="MDT0416210.1"/>
    <property type="molecule type" value="Genomic_DNA"/>
</dbReference>
<comment type="caution">
    <text evidence="2">The sequence shown here is derived from an EMBL/GenBank/DDBJ whole genome shotgun (WGS) entry which is preliminary data.</text>
</comment>
<proteinExistence type="predicted"/>
<dbReference type="AlphaFoldDB" id="A0ABD5E4G9"/>
<name>A0ABD5E4G9_9ACTN</name>
<dbReference type="Pfam" id="PF03767">
    <property type="entry name" value="Acid_phosphat_B"/>
    <property type="match status" value="1"/>
</dbReference>
<evidence type="ECO:0000313" key="3">
    <source>
        <dbReference type="Proteomes" id="UP001183607"/>
    </source>
</evidence>
<gene>
    <name evidence="2" type="ORF">RM574_11980</name>
</gene>
<dbReference type="InterPro" id="IPR023214">
    <property type="entry name" value="HAD_sf"/>
</dbReference>
<dbReference type="SUPFAM" id="SSF56784">
    <property type="entry name" value="HAD-like"/>
    <property type="match status" value="1"/>
</dbReference>
<dbReference type="InterPro" id="IPR005519">
    <property type="entry name" value="Acid_phosphat_B-like"/>
</dbReference>
<evidence type="ECO:0000313" key="2">
    <source>
        <dbReference type="EMBL" id="MDT0416210.1"/>
    </source>
</evidence>
<dbReference type="Gene3D" id="3.40.50.1000">
    <property type="entry name" value="HAD superfamily/HAD-like"/>
    <property type="match status" value="1"/>
</dbReference>
<dbReference type="InterPro" id="IPR036412">
    <property type="entry name" value="HAD-like_sf"/>
</dbReference>
<organism evidence="2 3">
    <name type="scientific">Streptomyces evansiae</name>
    <dbReference type="NCBI Taxonomy" id="3075535"/>
    <lineage>
        <taxon>Bacteria</taxon>
        <taxon>Bacillati</taxon>
        <taxon>Actinomycetota</taxon>
        <taxon>Actinomycetes</taxon>
        <taxon>Kitasatosporales</taxon>
        <taxon>Streptomycetaceae</taxon>
        <taxon>Streptomyces</taxon>
    </lineage>
</organism>